<protein>
    <submittedName>
        <fullName evidence="1">Uncharacterized protein</fullName>
    </submittedName>
</protein>
<dbReference type="Proteomes" id="UP001177021">
    <property type="component" value="Unassembled WGS sequence"/>
</dbReference>
<proteinExistence type="predicted"/>
<keyword evidence="2" id="KW-1185">Reference proteome</keyword>
<reference evidence="1" key="1">
    <citation type="submission" date="2023-10" db="EMBL/GenBank/DDBJ databases">
        <authorList>
            <person name="Rodriguez Cubillos JULIANA M."/>
            <person name="De Vega J."/>
        </authorList>
    </citation>
    <scope>NUCLEOTIDE SEQUENCE</scope>
</reference>
<evidence type="ECO:0000313" key="2">
    <source>
        <dbReference type="Proteomes" id="UP001177021"/>
    </source>
</evidence>
<organism evidence="1 2">
    <name type="scientific">Trifolium pratense</name>
    <name type="common">Red clover</name>
    <dbReference type="NCBI Taxonomy" id="57577"/>
    <lineage>
        <taxon>Eukaryota</taxon>
        <taxon>Viridiplantae</taxon>
        <taxon>Streptophyta</taxon>
        <taxon>Embryophyta</taxon>
        <taxon>Tracheophyta</taxon>
        <taxon>Spermatophyta</taxon>
        <taxon>Magnoliopsida</taxon>
        <taxon>eudicotyledons</taxon>
        <taxon>Gunneridae</taxon>
        <taxon>Pentapetalae</taxon>
        <taxon>rosids</taxon>
        <taxon>fabids</taxon>
        <taxon>Fabales</taxon>
        <taxon>Fabaceae</taxon>
        <taxon>Papilionoideae</taxon>
        <taxon>50 kb inversion clade</taxon>
        <taxon>NPAAA clade</taxon>
        <taxon>Hologalegina</taxon>
        <taxon>IRL clade</taxon>
        <taxon>Trifolieae</taxon>
        <taxon>Trifolium</taxon>
    </lineage>
</organism>
<evidence type="ECO:0000313" key="1">
    <source>
        <dbReference type="EMBL" id="CAJ2669031.1"/>
    </source>
</evidence>
<gene>
    <name evidence="1" type="ORF">MILVUS5_LOCUS33316</name>
</gene>
<name>A0ACB0LKT6_TRIPR</name>
<dbReference type="EMBL" id="CASHSV030000615">
    <property type="protein sequence ID" value="CAJ2669031.1"/>
    <property type="molecule type" value="Genomic_DNA"/>
</dbReference>
<sequence>MINKDWVELPPDSEGYRDGVDYFLDIAYTEGIVEGIEILCPCAICCNDSWEERDVVYDHLCSKGFVKGYTEWIYHGEDEILMDIDGDTDDETSSNSSSESPSDDEISSDDIDGLLFETFKDVAEEGGVHEGLNEDAKKFYKLVDDANQELYPGCEKFSSLSFTIRMYLLKCLHGWSNASFTALLELLKEAMPELNIPVSFNKTKSMIKDLGLDYKKIHACPNNCMLFWKEHGEDDSCHLCGASRWIEYPEVECDLEESKKPHKVPAKVLRHFPLIPRLKRLFMCSKTADTLRWHAEERSRDGKLRHPADGQAWKDFDSKHLDFALETRNIRLGLASDGFNPFRTMSLSHSTWPVVLTIYNYPPNLCLKAENCLMSLLIPGPRSPGNAIDVYMQPLIDELKILWDVGVETYDISKNQSFQMRAALLWTVNDFPAYAMLSGWSTKGKFACPACNHKTSSTYLKHSRKMCYMGHRVFLDSNHVWRANAASFDGKTEYRSPPTLLGSKRILKDLKHIPDVLGKKYKKQRSGPWKKKSIFWQLPYWKDISLRHNLDVMHIEKNICDNIIGTLLEIEGKKKDHVKARLDLQRMGIRKKLHLKATSDGKKTQIPKACFSLTKHEKSIFCGVLKTAKLPDGLASNISRCVQVNEGKISGYKSHDAHIILHYLLQVAIRGITTNQVSIPTTKTLIRLCSFFRCLCQKVIEVKTLDHLEVEIAETLCQFERIFPPSFFDIMVHLPIHLANEVRLGGPVQFRWMYYMERYLGDLKSFVRNRSRPEGSIAEAYLVKESLTFCSRYLSSGVDTRMNRMTRNSDDNPSIGHPIGGKKLISLDQKSQNLAHGYILYNCDEVQEYIREHEVNVHNPRKRSKSSKSNNQRENFIQWFETRLMDENVADWLKALSMGPNDIAKRYSGYVINGYRFHTRKREARLKTQNSGVTLEAVTQVLRNAKDENPKTICVTYYGAVKDIIEIDYYGQKSYVLFKCDWFVAEVDKYGATCVYTNKKCYKNDPFVLASQVQQCFFIEDPFNKNRQYVLKAIPRETCDMGECLSSEGQNYDISANLDVSNDDCEVDLVREDVPDEIFEIPLSELRKQEKKESDDDTSVESDEESTDDSSTC</sequence>
<accession>A0ACB0LKT6</accession>
<comment type="caution">
    <text evidence="1">The sequence shown here is derived from an EMBL/GenBank/DDBJ whole genome shotgun (WGS) entry which is preliminary data.</text>
</comment>